<comment type="caution">
    <text evidence="2">The sequence shown here is derived from an EMBL/GenBank/DDBJ whole genome shotgun (WGS) entry which is preliminary data.</text>
</comment>
<keyword evidence="2" id="KW-0378">Hydrolase</keyword>
<evidence type="ECO:0000313" key="2">
    <source>
        <dbReference type="EMBL" id="MFC4591853.1"/>
    </source>
</evidence>
<dbReference type="Gene3D" id="1.10.150.520">
    <property type="match status" value="1"/>
</dbReference>
<reference evidence="3" key="1">
    <citation type="journal article" date="2019" name="Int. J. Syst. Evol. Microbiol.">
        <title>The Global Catalogue of Microorganisms (GCM) 10K type strain sequencing project: providing services to taxonomists for standard genome sequencing and annotation.</title>
        <authorList>
            <consortium name="The Broad Institute Genomics Platform"/>
            <consortium name="The Broad Institute Genome Sequencing Center for Infectious Disease"/>
            <person name="Wu L."/>
            <person name="Ma J."/>
        </authorList>
    </citation>
    <scope>NUCLEOTIDE SEQUENCE [LARGE SCALE GENOMIC DNA]</scope>
    <source>
        <strain evidence="3">CCUG 49560</strain>
    </source>
</reference>
<dbReference type="SUPFAM" id="SSF56784">
    <property type="entry name" value="HAD-like"/>
    <property type="match status" value="1"/>
</dbReference>
<protein>
    <submittedName>
        <fullName evidence="2">HAD family hydrolase</fullName>
        <ecNumber evidence="2">3.1.3.-</ecNumber>
    </submittedName>
</protein>
<dbReference type="InterPro" id="IPR041492">
    <property type="entry name" value="HAD_2"/>
</dbReference>
<dbReference type="Proteomes" id="UP001595891">
    <property type="component" value="Unassembled WGS sequence"/>
</dbReference>
<gene>
    <name evidence="2" type="ORF">ACFO8L_37595</name>
</gene>
<accession>A0ABV9ESK9</accession>
<keyword evidence="3" id="KW-1185">Reference proteome</keyword>
<sequence>MQRLALFDLDNTLVNLDEAFQVWVGEFVKEHGLKREAADWLISLNRASYPHREVFFSKVRDRFALSEQVDELWSCYRQRMPYLVRCGPEVMNGLSRLRASGWKMAIITNGTADNQLGKIQQTGLAEVIDAYALSGSRRRLNPGSGSLLVPGPRRVTDSTIMSGRD</sequence>
<dbReference type="InterPro" id="IPR036412">
    <property type="entry name" value="HAD-like_sf"/>
</dbReference>
<feature type="region of interest" description="Disordered" evidence="1">
    <location>
        <begin position="143"/>
        <end position="165"/>
    </location>
</feature>
<dbReference type="GO" id="GO:0016787">
    <property type="term" value="F:hydrolase activity"/>
    <property type="evidence" value="ECO:0007669"/>
    <property type="project" value="UniProtKB-KW"/>
</dbReference>
<dbReference type="EC" id="3.1.3.-" evidence="2"/>
<dbReference type="EMBL" id="JBHSFN010000038">
    <property type="protein sequence ID" value="MFC4591853.1"/>
    <property type="molecule type" value="Genomic_DNA"/>
</dbReference>
<organism evidence="2 3">
    <name type="scientific">Sphaerisporangium corydalis</name>
    <dbReference type="NCBI Taxonomy" id="1441875"/>
    <lineage>
        <taxon>Bacteria</taxon>
        <taxon>Bacillati</taxon>
        <taxon>Actinomycetota</taxon>
        <taxon>Actinomycetes</taxon>
        <taxon>Streptosporangiales</taxon>
        <taxon>Streptosporangiaceae</taxon>
        <taxon>Sphaerisporangium</taxon>
    </lineage>
</organism>
<name>A0ABV9ESK9_9ACTN</name>
<dbReference type="InterPro" id="IPR023214">
    <property type="entry name" value="HAD_sf"/>
</dbReference>
<dbReference type="Pfam" id="PF13419">
    <property type="entry name" value="HAD_2"/>
    <property type="match status" value="1"/>
</dbReference>
<evidence type="ECO:0000256" key="1">
    <source>
        <dbReference type="SAM" id="MobiDB-lite"/>
    </source>
</evidence>
<dbReference type="Gene3D" id="3.40.50.1000">
    <property type="entry name" value="HAD superfamily/HAD-like"/>
    <property type="match status" value="1"/>
</dbReference>
<proteinExistence type="predicted"/>
<evidence type="ECO:0000313" key="3">
    <source>
        <dbReference type="Proteomes" id="UP001595891"/>
    </source>
</evidence>